<dbReference type="STRING" id="70667.A0A183TD63"/>
<gene>
    <name evidence="1" type="ORF">SSLN_LOCUS14411</name>
</gene>
<evidence type="ECO:0000313" key="3">
    <source>
        <dbReference type="WBParaSite" id="SSLN_0001495301-mRNA-1"/>
    </source>
</evidence>
<sequence length="152" mass="16770">MMVQAIPSVFFYEGEYGFEIYANEPEDGKAFTHICQYLIHYEAPPGWTPPDTGRGYSLPVSSRSGASSVNSLEEREGNSRVLLRDMHNYGSEAPSIGQLPRPYACSQYAGAQVCSLAFAVFLSIPFPTYLARPCGYPLAQLRQSLIHAEASH</sequence>
<name>A0A183TD63_SCHSO</name>
<protein>
    <submittedName>
        <fullName evidence="3">Cu2_monooxygen domain-containing protein</fullName>
    </submittedName>
</protein>
<dbReference type="WBParaSite" id="SSLN_0001495301-mRNA-1">
    <property type="protein sequence ID" value="SSLN_0001495301-mRNA-1"/>
    <property type="gene ID" value="SSLN_0001495301"/>
</dbReference>
<dbReference type="OrthoDB" id="10663182at2759"/>
<organism evidence="3">
    <name type="scientific">Schistocephalus solidus</name>
    <name type="common">Tapeworm</name>
    <dbReference type="NCBI Taxonomy" id="70667"/>
    <lineage>
        <taxon>Eukaryota</taxon>
        <taxon>Metazoa</taxon>
        <taxon>Spiralia</taxon>
        <taxon>Lophotrochozoa</taxon>
        <taxon>Platyhelminthes</taxon>
        <taxon>Cestoda</taxon>
        <taxon>Eucestoda</taxon>
        <taxon>Diphyllobothriidea</taxon>
        <taxon>Diphyllobothriidae</taxon>
        <taxon>Schistocephalus</taxon>
    </lineage>
</organism>
<evidence type="ECO:0000313" key="2">
    <source>
        <dbReference type="Proteomes" id="UP000275846"/>
    </source>
</evidence>
<dbReference type="AlphaFoldDB" id="A0A183TD63"/>
<keyword evidence="2" id="KW-1185">Reference proteome</keyword>
<accession>A0A183TD63</accession>
<evidence type="ECO:0000313" key="1">
    <source>
        <dbReference type="EMBL" id="VDM00797.1"/>
    </source>
</evidence>
<reference evidence="3" key="1">
    <citation type="submission" date="2016-06" db="UniProtKB">
        <authorList>
            <consortium name="WormBaseParasite"/>
        </authorList>
    </citation>
    <scope>IDENTIFICATION</scope>
</reference>
<reference evidence="1 2" key="2">
    <citation type="submission" date="2018-11" db="EMBL/GenBank/DDBJ databases">
        <authorList>
            <consortium name="Pathogen Informatics"/>
        </authorList>
    </citation>
    <scope>NUCLEOTIDE SEQUENCE [LARGE SCALE GENOMIC DNA]</scope>
    <source>
        <strain evidence="1 2">NST_G2</strain>
    </source>
</reference>
<dbReference type="EMBL" id="UYSU01038947">
    <property type="protein sequence ID" value="VDM00797.1"/>
    <property type="molecule type" value="Genomic_DNA"/>
</dbReference>
<dbReference type="Proteomes" id="UP000275846">
    <property type="component" value="Unassembled WGS sequence"/>
</dbReference>
<proteinExistence type="predicted"/>